<dbReference type="InterPro" id="IPR052173">
    <property type="entry name" value="Beta-lactam_resp_regulator"/>
</dbReference>
<accession>A0AAU7CDV2</accession>
<keyword evidence="2" id="KW-0472">Membrane</keyword>
<feature type="transmembrane region" description="Helical" evidence="2">
    <location>
        <begin position="348"/>
        <end position="370"/>
    </location>
</feature>
<proteinExistence type="predicted"/>
<evidence type="ECO:0000256" key="1">
    <source>
        <dbReference type="SAM" id="MobiDB-lite"/>
    </source>
</evidence>
<dbReference type="InterPro" id="IPR008756">
    <property type="entry name" value="Peptidase_M56"/>
</dbReference>
<evidence type="ECO:0000259" key="3">
    <source>
        <dbReference type="Pfam" id="PF05569"/>
    </source>
</evidence>
<gene>
    <name evidence="4" type="ORF">V5E97_34150</name>
</gene>
<evidence type="ECO:0000313" key="4">
    <source>
        <dbReference type="EMBL" id="XBH03315.1"/>
    </source>
</evidence>
<keyword evidence="2" id="KW-1133">Transmembrane helix</keyword>
<keyword evidence="2" id="KW-0812">Transmembrane</keyword>
<feature type="transmembrane region" description="Helical" evidence="2">
    <location>
        <begin position="12"/>
        <end position="39"/>
    </location>
</feature>
<protein>
    <submittedName>
        <fullName evidence="4">M56 family metallopeptidase</fullName>
    </submittedName>
</protein>
<feature type="region of interest" description="Disordered" evidence="1">
    <location>
        <begin position="607"/>
        <end position="626"/>
    </location>
</feature>
<feature type="transmembrane region" description="Helical" evidence="2">
    <location>
        <begin position="51"/>
        <end position="74"/>
    </location>
</feature>
<dbReference type="AlphaFoldDB" id="A0AAU7CDV2"/>
<dbReference type="CDD" id="cd07341">
    <property type="entry name" value="M56_BlaR1_MecR1_like"/>
    <property type="match status" value="1"/>
</dbReference>
<dbReference type="PANTHER" id="PTHR34978">
    <property type="entry name" value="POSSIBLE SENSOR-TRANSDUCER PROTEIN BLAR"/>
    <property type="match status" value="1"/>
</dbReference>
<reference evidence="4" key="1">
    <citation type="submission" date="2024-05" db="EMBL/GenBank/DDBJ databases">
        <title>Planctomycetes of the genus Singulisphaera possess chitinolytic capabilities.</title>
        <authorList>
            <person name="Ivanova A."/>
        </authorList>
    </citation>
    <scope>NUCLEOTIDE SEQUENCE</scope>
    <source>
        <strain evidence="4">Ch08T</strain>
    </source>
</reference>
<feature type="transmembrane region" description="Helical" evidence="2">
    <location>
        <begin position="144"/>
        <end position="164"/>
    </location>
</feature>
<sequence length="626" mass="67425">MQTLATEALQGLIGGLVWLGLLHSVWLGLVMAALVALGFQTRWVRSHRSRHAALFVSLGLVAFSPLVLTAVQYLTAVRHSAGDSARAATTAAIVPGESTGRMQGAPLLANSPNSGGISHAIRLLRFLDFTRDRVVVVARVIRPYALTSWALVVVGLSTVLALGIKGLHQLCRDAAPAPRSVEERVQRLGRLLRLRIIPAIRVHSTLDEPCLCGLFRPVILLPERWLAAAGPDSLEAVLAHELAHARRSDHLVNLAQRILESLLFFHPGVHWLSRSLRCQRELCADALAVRLTGDPMALARALESVARLRVGPPLPRRIGAAFGGESSSLLPRIQELIGMTPIRSRPQAWPIAALLSAVAVALVASSIGFAEEKPSPSRPPSGPSLEAKQDARSSADTTLVPLPVPASPPMNEAVREISYDVRFIEREPDDWRLQLQGQLTALDQQAGMNGWIIDQSAFFVFIKHMLDEANSNHVQAPKVTTFENAHALIINGPGKIQSSSSQTKPILKARAGERKKDAGVQVNVSGMHLLKATRLTVEVSEPTLVAGQAGPAIDPGAVLVYSKGKCDVPEGSSLVLSLGNHERQVGPRSVMSEQLIIITPRQIVLNNAEDSRSTRPPLPVGRPPGR</sequence>
<feature type="domain" description="Peptidase M56" evidence="3">
    <location>
        <begin position="149"/>
        <end position="290"/>
    </location>
</feature>
<organism evidence="4">
    <name type="scientific">Singulisphaera sp. Ch08</name>
    <dbReference type="NCBI Taxonomy" id="3120278"/>
    <lineage>
        <taxon>Bacteria</taxon>
        <taxon>Pseudomonadati</taxon>
        <taxon>Planctomycetota</taxon>
        <taxon>Planctomycetia</taxon>
        <taxon>Isosphaerales</taxon>
        <taxon>Isosphaeraceae</taxon>
        <taxon>Singulisphaera</taxon>
    </lineage>
</organism>
<feature type="region of interest" description="Disordered" evidence="1">
    <location>
        <begin position="370"/>
        <end position="407"/>
    </location>
</feature>
<evidence type="ECO:0000256" key="2">
    <source>
        <dbReference type="SAM" id="Phobius"/>
    </source>
</evidence>
<dbReference type="PANTHER" id="PTHR34978:SF3">
    <property type="entry name" value="SLR0241 PROTEIN"/>
    <property type="match status" value="1"/>
</dbReference>
<dbReference type="Pfam" id="PF05569">
    <property type="entry name" value="Peptidase_M56"/>
    <property type="match status" value="1"/>
</dbReference>
<feature type="compositionally biased region" description="Pro residues" evidence="1">
    <location>
        <begin position="616"/>
        <end position="626"/>
    </location>
</feature>
<dbReference type="EMBL" id="CP155447">
    <property type="protein sequence ID" value="XBH03315.1"/>
    <property type="molecule type" value="Genomic_DNA"/>
</dbReference>
<dbReference type="Gene3D" id="3.30.2010.10">
    <property type="entry name" value="Metalloproteases ('zincins'), catalytic domain"/>
    <property type="match status" value="1"/>
</dbReference>
<dbReference type="RefSeq" id="WP_406696049.1">
    <property type="nucleotide sequence ID" value="NZ_CP155447.1"/>
</dbReference>
<name>A0AAU7CDV2_9BACT</name>